<keyword evidence="9" id="KW-1185">Reference proteome</keyword>
<dbReference type="EMBL" id="CP049075">
    <property type="protein sequence ID" value="QLI05533.1"/>
    <property type="molecule type" value="Genomic_DNA"/>
</dbReference>
<dbReference type="AlphaFoldDB" id="A0A7H9CHD2"/>
<evidence type="ECO:0000313" key="9">
    <source>
        <dbReference type="Proteomes" id="UP000509414"/>
    </source>
</evidence>
<organism evidence="8 9">
    <name type="scientific">Candidatus Campylobacter infans</name>
    <dbReference type="NCBI Taxonomy" id="2561898"/>
    <lineage>
        <taxon>Bacteria</taxon>
        <taxon>Pseudomonadati</taxon>
        <taxon>Campylobacterota</taxon>
        <taxon>Epsilonproteobacteria</taxon>
        <taxon>Campylobacterales</taxon>
        <taxon>Campylobacteraceae</taxon>
        <taxon>Campylobacter</taxon>
    </lineage>
</organism>
<evidence type="ECO:0000256" key="3">
    <source>
        <dbReference type="ARBA" id="ARBA00022552"/>
    </source>
</evidence>
<keyword evidence="2 7" id="KW-0963">Cytoplasm</keyword>
<dbReference type="PANTHER" id="PTHR11265">
    <property type="entry name" value="S-ADENOSYL-METHYLTRANSFERASE MRAW"/>
    <property type="match status" value="1"/>
</dbReference>
<comment type="subcellular location">
    <subcellularLocation>
        <location evidence="7">Cytoplasm</location>
    </subcellularLocation>
</comment>
<keyword evidence="6 7" id="KW-0949">S-adenosyl-L-methionine</keyword>
<evidence type="ECO:0000256" key="1">
    <source>
        <dbReference type="ARBA" id="ARBA00010396"/>
    </source>
</evidence>
<keyword evidence="4 7" id="KW-0489">Methyltransferase</keyword>
<evidence type="ECO:0000256" key="7">
    <source>
        <dbReference type="HAMAP-Rule" id="MF_01007"/>
    </source>
</evidence>
<dbReference type="PANTHER" id="PTHR11265:SF0">
    <property type="entry name" value="12S RRNA N4-METHYLCYTIDINE METHYLTRANSFERASE"/>
    <property type="match status" value="1"/>
</dbReference>
<comment type="similarity">
    <text evidence="1 7">Belongs to the methyltransferase superfamily. RsmH family.</text>
</comment>
<protein>
    <recommendedName>
        <fullName evidence="7">Ribosomal RNA small subunit methyltransferase H</fullName>
        <ecNumber evidence="7">2.1.1.199</ecNumber>
    </recommendedName>
    <alternativeName>
        <fullName evidence="7">16S rRNA m(4)C1402 methyltransferase</fullName>
    </alternativeName>
    <alternativeName>
        <fullName evidence="7">rRNA (cytosine-N(4)-)-methyltransferase RsmH</fullName>
    </alternativeName>
</protein>
<dbReference type="NCBIfam" id="TIGR00006">
    <property type="entry name" value="16S rRNA (cytosine(1402)-N(4))-methyltransferase RsmH"/>
    <property type="match status" value="1"/>
</dbReference>
<keyword evidence="3 7" id="KW-0698">rRNA processing</keyword>
<dbReference type="InterPro" id="IPR023397">
    <property type="entry name" value="SAM-dep_MeTrfase_MraW_recog"/>
</dbReference>
<accession>A0A7H9CHD2</accession>
<dbReference type="GO" id="GO:0005737">
    <property type="term" value="C:cytoplasm"/>
    <property type="evidence" value="ECO:0007669"/>
    <property type="project" value="UniProtKB-SubCell"/>
</dbReference>
<evidence type="ECO:0000256" key="6">
    <source>
        <dbReference type="ARBA" id="ARBA00022691"/>
    </source>
</evidence>
<dbReference type="InterPro" id="IPR029063">
    <property type="entry name" value="SAM-dependent_MTases_sf"/>
</dbReference>
<feature type="binding site" evidence="7">
    <location>
        <position position="132"/>
    </location>
    <ligand>
        <name>S-adenosyl-L-methionine</name>
        <dbReference type="ChEBI" id="CHEBI:59789"/>
    </ligand>
</feature>
<gene>
    <name evidence="7 8" type="primary">rsmH</name>
    <name evidence="8" type="ORF">CINF_1028</name>
</gene>
<dbReference type="Gene3D" id="1.10.150.170">
    <property type="entry name" value="Putative methyltransferase TM0872, insert domain"/>
    <property type="match status" value="1"/>
</dbReference>
<dbReference type="PIRSF" id="PIRSF004486">
    <property type="entry name" value="MraW"/>
    <property type="match status" value="1"/>
</dbReference>
<keyword evidence="5 7" id="KW-0808">Transferase</keyword>
<evidence type="ECO:0000256" key="5">
    <source>
        <dbReference type="ARBA" id="ARBA00022679"/>
    </source>
</evidence>
<feature type="binding site" evidence="7">
    <location>
        <position position="105"/>
    </location>
    <ligand>
        <name>S-adenosyl-L-methionine</name>
        <dbReference type="ChEBI" id="CHEBI:59789"/>
    </ligand>
</feature>
<dbReference type="SUPFAM" id="SSF81799">
    <property type="entry name" value="Putative methyltransferase TM0872, insert domain"/>
    <property type="match status" value="1"/>
</dbReference>
<reference evidence="8 9" key="1">
    <citation type="submission" date="2020-02" db="EMBL/GenBank/DDBJ databases">
        <title>Complete genome sequence of the novel Campylobacter species Candidatus Campylobacter infans.</title>
        <authorList>
            <person name="Duim B."/>
            <person name="Zomer A."/>
            <person name="van der Graaf L."/>
            <person name="Wagenaar J."/>
        </authorList>
    </citation>
    <scope>NUCLEOTIDE SEQUENCE [LARGE SCALE GENOMIC DNA]</scope>
    <source>
        <strain evidence="8 9">19S00001</strain>
    </source>
</reference>
<dbReference type="InterPro" id="IPR002903">
    <property type="entry name" value="RsmH"/>
</dbReference>
<dbReference type="GO" id="GO:0070475">
    <property type="term" value="P:rRNA base methylation"/>
    <property type="evidence" value="ECO:0007669"/>
    <property type="project" value="UniProtKB-UniRule"/>
</dbReference>
<feature type="binding site" evidence="7">
    <location>
        <position position="76"/>
    </location>
    <ligand>
        <name>S-adenosyl-L-methionine</name>
        <dbReference type="ChEBI" id="CHEBI:59789"/>
    </ligand>
</feature>
<evidence type="ECO:0000313" key="8">
    <source>
        <dbReference type="EMBL" id="QLI05533.1"/>
    </source>
</evidence>
<comment type="function">
    <text evidence="7">Specifically methylates the N4 position of cytidine in position 1402 (C1402) of 16S rRNA.</text>
</comment>
<dbReference type="HAMAP" id="MF_01007">
    <property type="entry name" value="16SrRNA_methyltr_H"/>
    <property type="match status" value="1"/>
</dbReference>
<proteinExistence type="inferred from homology"/>
<evidence type="ECO:0000256" key="4">
    <source>
        <dbReference type="ARBA" id="ARBA00022603"/>
    </source>
</evidence>
<dbReference type="EC" id="2.1.1.199" evidence="7"/>
<comment type="catalytic activity">
    <reaction evidence="7">
        <text>cytidine(1402) in 16S rRNA + S-adenosyl-L-methionine = N(4)-methylcytidine(1402) in 16S rRNA + S-adenosyl-L-homocysteine + H(+)</text>
        <dbReference type="Rhea" id="RHEA:42928"/>
        <dbReference type="Rhea" id="RHEA-COMP:10286"/>
        <dbReference type="Rhea" id="RHEA-COMP:10287"/>
        <dbReference type="ChEBI" id="CHEBI:15378"/>
        <dbReference type="ChEBI" id="CHEBI:57856"/>
        <dbReference type="ChEBI" id="CHEBI:59789"/>
        <dbReference type="ChEBI" id="CHEBI:74506"/>
        <dbReference type="ChEBI" id="CHEBI:82748"/>
        <dbReference type="EC" id="2.1.1.199"/>
    </reaction>
</comment>
<dbReference type="Proteomes" id="UP000509414">
    <property type="component" value="Chromosome"/>
</dbReference>
<evidence type="ECO:0000256" key="2">
    <source>
        <dbReference type="ARBA" id="ARBA00022490"/>
    </source>
</evidence>
<name>A0A7H9CHD2_9BACT</name>
<feature type="binding site" evidence="7">
    <location>
        <position position="125"/>
    </location>
    <ligand>
        <name>S-adenosyl-L-methionine</name>
        <dbReference type="ChEBI" id="CHEBI:59789"/>
    </ligand>
</feature>
<dbReference type="Gene3D" id="3.40.50.150">
    <property type="entry name" value="Vaccinia Virus protein VP39"/>
    <property type="match status" value="1"/>
</dbReference>
<sequence>MKPLHIPVLLDEVLTAFNSANNEYLTKAKIKSGQIKISNTQNLQKIPAFIDCTLGYGGHSSAILEHFKGAKLIACDQDENAYNHALIKFSHELASGQMSVYNCNFSDIFKHIDLEKIEIKGVLADIGISSPQIDINERGFSLNSQNLDMRMSAKNPLNAQIILNEYPKNELCRVLKDYGQLPNASFLADKIISTRAKQRIISAQDLSDIIGSAKLRGRDISLMRLVMQALRIEVNDELFVLRELLDNLERLKPSKCVVCVICFHSLEDKIVKERFKIWSKNCICNERALRCQCGNNHALGQILNKKPIVSSPAQIKANPRASCAKMRVFEFN</sequence>
<dbReference type="SUPFAM" id="SSF53335">
    <property type="entry name" value="S-adenosyl-L-methionine-dependent methyltransferases"/>
    <property type="match status" value="1"/>
</dbReference>
<feature type="binding site" evidence="7">
    <location>
        <begin position="57"/>
        <end position="59"/>
    </location>
    <ligand>
        <name>S-adenosyl-L-methionine</name>
        <dbReference type="ChEBI" id="CHEBI:59789"/>
    </ligand>
</feature>
<dbReference type="RefSeq" id="WP_179974739.1">
    <property type="nucleotide sequence ID" value="NZ_CP049075.1"/>
</dbReference>
<dbReference type="KEGG" id="cinf:CINF_1028"/>
<dbReference type="Pfam" id="PF01795">
    <property type="entry name" value="Methyltransf_5"/>
    <property type="match status" value="1"/>
</dbReference>
<dbReference type="GO" id="GO:0071424">
    <property type="term" value="F:rRNA (cytosine-N4-)-methyltransferase activity"/>
    <property type="evidence" value="ECO:0007669"/>
    <property type="project" value="UniProtKB-UniRule"/>
</dbReference>